<feature type="transmembrane region" description="Helical" evidence="1">
    <location>
        <begin position="12"/>
        <end position="33"/>
    </location>
</feature>
<keyword evidence="3" id="KW-1185">Reference proteome</keyword>
<gene>
    <name evidence="2" type="ORF">ACFQ5L_11305</name>
</gene>
<dbReference type="Proteomes" id="UP001597188">
    <property type="component" value="Unassembled WGS sequence"/>
</dbReference>
<proteinExistence type="predicted"/>
<keyword evidence="1" id="KW-0472">Membrane</keyword>
<evidence type="ECO:0000256" key="1">
    <source>
        <dbReference type="SAM" id="Phobius"/>
    </source>
</evidence>
<dbReference type="EMBL" id="JBHTOJ010000042">
    <property type="protein sequence ID" value="MFD1421529.1"/>
    <property type="molecule type" value="Genomic_DNA"/>
</dbReference>
<reference evidence="3" key="1">
    <citation type="journal article" date="2019" name="Int. J. Syst. Evol. Microbiol.">
        <title>The Global Catalogue of Microorganisms (GCM) 10K type strain sequencing project: providing services to taxonomists for standard genome sequencing and annotation.</title>
        <authorList>
            <consortium name="The Broad Institute Genomics Platform"/>
            <consortium name="The Broad Institute Genome Sequencing Center for Infectious Disease"/>
            <person name="Wu L."/>
            <person name="Ma J."/>
        </authorList>
    </citation>
    <scope>NUCLEOTIDE SEQUENCE [LARGE SCALE GENOMIC DNA]</scope>
    <source>
        <strain evidence="3">CCM 8931</strain>
    </source>
</reference>
<accession>A0ABW4C564</accession>
<name>A0ABW4C564_9LACO</name>
<sequence length="103" mass="11684">MIKRKIWLKSLITILGIFIITILILATSPIIAIKMDMLTYGQFRTFMKVNPKVSTTPTSSLRAGGKQYEIKPYHFQADGFEANSFNVYKVLFFYDASPATDPV</sequence>
<keyword evidence="1" id="KW-1133">Transmembrane helix</keyword>
<comment type="caution">
    <text evidence="2">The sequence shown here is derived from an EMBL/GenBank/DDBJ whole genome shotgun (WGS) entry which is preliminary data.</text>
</comment>
<keyword evidence="1" id="KW-0812">Transmembrane</keyword>
<protein>
    <submittedName>
        <fullName evidence="2">Uncharacterized protein</fullName>
    </submittedName>
</protein>
<evidence type="ECO:0000313" key="2">
    <source>
        <dbReference type="EMBL" id="MFD1421529.1"/>
    </source>
</evidence>
<organism evidence="2 3">
    <name type="scientific">Lactiplantibacillus songbeiensis</name>
    <dbReference type="NCBI Taxonomy" id="2559920"/>
    <lineage>
        <taxon>Bacteria</taxon>
        <taxon>Bacillati</taxon>
        <taxon>Bacillota</taxon>
        <taxon>Bacilli</taxon>
        <taxon>Lactobacillales</taxon>
        <taxon>Lactobacillaceae</taxon>
        <taxon>Lactiplantibacillus</taxon>
    </lineage>
</organism>
<dbReference type="RefSeq" id="WP_137635884.1">
    <property type="nucleotide sequence ID" value="NZ_BJDL01000028.1"/>
</dbReference>
<evidence type="ECO:0000313" key="3">
    <source>
        <dbReference type="Proteomes" id="UP001597188"/>
    </source>
</evidence>